<evidence type="ECO:0000259" key="1">
    <source>
        <dbReference type="Pfam" id="PF12728"/>
    </source>
</evidence>
<sequence>MAIYIKGHPEGLLDLKEAQQYLGGIGRTTVYSYMNRPPHENRLIKASRPGRKLLFTRRDLDTFIEMEQALAEAA</sequence>
<evidence type="ECO:0000313" key="2">
    <source>
        <dbReference type="EMBL" id="MCZ9306985.1"/>
    </source>
</evidence>
<dbReference type="InterPro" id="IPR041657">
    <property type="entry name" value="HTH_17"/>
</dbReference>
<dbReference type="EMBL" id="JAKMUU010000002">
    <property type="protein sequence ID" value="MCZ9306985.1"/>
    <property type="molecule type" value="Genomic_DNA"/>
</dbReference>
<dbReference type="RefSeq" id="WP_269946183.1">
    <property type="nucleotide sequence ID" value="NZ_JAKMUU010000002.1"/>
</dbReference>
<proteinExistence type="predicted"/>
<protein>
    <submittedName>
        <fullName evidence="2">Helix-turn-helix domain-containing protein</fullName>
    </submittedName>
</protein>
<organism evidence="2 3">
    <name type="scientific">Corynebacterium curieae</name>
    <dbReference type="NCBI Taxonomy" id="2913500"/>
    <lineage>
        <taxon>Bacteria</taxon>
        <taxon>Bacillati</taxon>
        <taxon>Actinomycetota</taxon>
        <taxon>Actinomycetes</taxon>
        <taxon>Mycobacteriales</taxon>
        <taxon>Corynebacteriaceae</taxon>
        <taxon>Corynebacterium</taxon>
    </lineage>
</organism>
<dbReference type="AlphaFoldDB" id="A0A9X3MC81"/>
<dbReference type="Proteomes" id="UP001146430">
    <property type="component" value="Unassembled WGS sequence"/>
</dbReference>
<feature type="domain" description="Helix-turn-helix" evidence="1">
    <location>
        <begin position="12"/>
        <end position="65"/>
    </location>
</feature>
<reference evidence="2" key="1">
    <citation type="submission" date="2022-02" db="EMBL/GenBank/DDBJ databases">
        <title>Corynebacterium sp. from urogenital microbiome.</title>
        <authorList>
            <person name="Cappelli E.A."/>
            <person name="Ribeiro T.G."/>
            <person name="Peixe L."/>
        </authorList>
    </citation>
    <scope>NUCLEOTIDE SEQUENCE</scope>
    <source>
        <strain evidence="2">C8Ua_181</strain>
    </source>
</reference>
<name>A0A9X3MC81_9CORY</name>
<gene>
    <name evidence="2" type="ORF">L8V01_05760</name>
</gene>
<evidence type="ECO:0000313" key="3">
    <source>
        <dbReference type="Proteomes" id="UP001146430"/>
    </source>
</evidence>
<dbReference type="Pfam" id="PF12728">
    <property type="entry name" value="HTH_17"/>
    <property type="match status" value="1"/>
</dbReference>
<accession>A0A9X3MC81</accession>
<comment type="caution">
    <text evidence="2">The sequence shown here is derived from an EMBL/GenBank/DDBJ whole genome shotgun (WGS) entry which is preliminary data.</text>
</comment>